<keyword evidence="2" id="KW-1185">Reference proteome</keyword>
<gene>
    <name evidence="1" type="ORF">CSSPJE1EN2_LOCUS26643</name>
</gene>
<evidence type="ECO:0000313" key="1">
    <source>
        <dbReference type="EMBL" id="CAK9856711.1"/>
    </source>
</evidence>
<organism evidence="1 2">
    <name type="scientific">Sphagnum jensenii</name>
    <dbReference type="NCBI Taxonomy" id="128206"/>
    <lineage>
        <taxon>Eukaryota</taxon>
        <taxon>Viridiplantae</taxon>
        <taxon>Streptophyta</taxon>
        <taxon>Embryophyta</taxon>
        <taxon>Bryophyta</taxon>
        <taxon>Sphagnophytina</taxon>
        <taxon>Sphagnopsida</taxon>
        <taxon>Sphagnales</taxon>
        <taxon>Sphagnaceae</taxon>
        <taxon>Sphagnum</taxon>
    </lineage>
</organism>
<dbReference type="EMBL" id="CAXHBF010000563">
    <property type="protein sequence ID" value="CAK9856711.1"/>
    <property type="molecule type" value="Genomic_DNA"/>
</dbReference>
<evidence type="ECO:0000313" key="2">
    <source>
        <dbReference type="Proteomes" id="UP001497522"/>
    </source>
</evidence>
<dbReference type="InterPro" id="IPR004244">
    <property type="entry name" value="Transposase_22"/>
</dbReference>
<dbReference type="Gene3D" id="3.30.70.1820">
    <property type="entry name" value="L1 transposable element, RRM domain"/>
    <property type="match status" value="1"/>
</dbReference>
<proteinExistence type="predicted"/>
<protein>
    <submittedName>
        <fullName evidence="1">Uncharacterized protein</fullName>
    </submittedName>
</protein>
<dbReference type="PANTHER" id="PTHR11505">
    <property type="entry name" value="L1 TRANSPOSABLE ELEMENT-RELATED"/>
    <property type="match status" value="1"/>
</dbReference>
<sequence length="288" mass="32019">MMNATIFDAKAWEWNKDSLTIMEMQAAELQALCTRYNLKPIKTGKAAAAAAIVNHLMVPRANVVTKQDVHNAIEVTMEQVAKNILAPTMEAKIGTVTSQLETLQSKVDAMSKSFDTMQDRGEKWKEVVGRKVDKVANKVDRATDADLVKAREANIRVTGLTMSKGETPKQLMELVQTELLDRLKVADRVQVQKVQRQMPSGRLDKVTDKTPAVIIMLASVHDKLTVLRARKGLQGSQLGLDEDLTPAQQAQKRAAWATFKEAKEAGERVYWRGADLYINHKVINSPTA</sequence>
<dbReference type="Proteomes" id="UP001497522">
    <property type="component" value="Unassembled WGS sequence"/>
</dbReference>
<accession>A0ABP1A4M5</accession>
<comment type="caution">
    <text evidence="1">The sequence shown here is derived from an EMBL/GenBank/DDBJ whole genome shotgun (WGS) entry which is preliminary data.</text>
</comment>
<name>A0ABP1A4M5_9BRYO</name>
<reference evidence="1" key="1">
    <citation type="submission" date="2024-03" db="EMBL/GenBank/DDBJ databases">
        <authorList>
            <consortium name="ELIXIR-Norway"/>
            <consortium name="Elixir Norway"/>
        </authorList>
    </citation>
    <scope>NUCLEOTIDE SEQUENCE</scope>
</reference>